<dbReference type="EnsemblMetazoa" id="XM_029485074.1">
    <property type="protein sequence ID" value="XP_029340934.1"/>
    <property type="gene ID" value="LOC100572154"/>
</dbReference>
<dbReference type="InterPro" id="IPR012337">
    <property type="entry name" value="RNaseH-like_sf"/>
</dbReference>
<proteinExistence type="predicted"/>
<dbReference type="AlphaFoldDB" id="A0A8R2JKQ9"/>
<dbReference type="RefSeq" id="XP_029340934.1">
    <property type="nucleotide sequence ID" value="XM_029485074.1"/>
</dbReference>
<evidence type="ECO:0000313" key="3">
    <source>
        <dbReference type="Proteomes" id="UP000007819"/>
    </source>
</evidence>
<dbReference type="OrthoDB" id="10063284at2759"/>
<accession>A0A8R2JKQ9</accession>
<dbReference type="SUPFAM" id="SSF53098">
    <property type="entry name" value="Ribonuclease H-like"/>
    <property type="match status" value="1"/>
</dbReference>
<dbReference type="Proteomes" id="UP000007819">
    <property type="component" value="Chromosome X"/>
</dbReference>
<evidence type="ECO:0000256" key="1">
    <source>
        <dbReference type="SAM" id="Coils"/>
    </source>
</evidence>
<protein>
    <recommendedName>
        <fullName evidence="4">Zinc finger MYM-type protein 1</fullName>
    </recommendedName>
</protein>
<keyword evidence="1" id="KW-0175">Coiled coil</keyword>
<name>A0A8R2JKQ9_ACYPI</name>
<evidence type="ECO:0000313" key="2">
    <source>
        <dbReference type="EnsemblMetazoa" id="XP_029340934.1"/>
    </source>
</evidence>
<dbReference type="KEGG" id="api:100572154"/>
<dbReference type="GeneID" id="100572154"/>
<dbReference type="PANTHER" id="PTHR45749:SF23">
    <property type="entry name" value="ZINC FINGER MYM-TYPE PROTEIN 1-LIKE"/>
    <property type="match status" value="1"/>
</dbReference>
<organism evidence="2 3">
    <name type="scientific">Acyrthosiphon pisum</name>
    <name type="common">Pea aphid</name>
    <dbReference type="NCBI Taxonomy" id="7029"/>
    <lineage>
        <taxon>Eukaryota</taxon>
        <taxon>Metazoa</taxon>
        <taxon>Ecdysozoa</taxon>
        <taxon>Arthropoda</taxon>
        <taxon>Hexapoda</taxon>
        <taxon>Insecta</taxon>
        <taxon>Pterygota</taxon>
        <taxon>Neoptera</taxon>
        <taxon>Paraneoptera</taxon>
        <taxon>Hemiptera</taxon>
        <taxon>Sternorrhyncha</taxon>
        <taxon>Aphidomorpha</taxon>
        <taxon>Aphidoidea</taxon>
        <taxon>Aphididae</taxon>
        <taxon>Macrosiphini</taxon>
        <taxon>Acyrthosiphon</taxon>
    </lineage>
</organism>
<reference evidence="2" key="2">
    <citation type="submission" date="2022-06" db="UniProtKB">
        <authorList>
            <consortium name="EnsemblMetazoa"/>
        </authorList>
    </citation>
    <scope>IDENTIFICATION</scope>
</reference>
<evidence type="ECO:0008006" key="4">
    <source>
        <dbReference type="Google" id="ProtNLM"/>
    </source>
</evidence>
<feature type="coiled-coil region" evidence="1">
    <location>
        <begin position="269"/>
        <end position="296"/>
    </location>
</feature>
<dbReference type="PANTHER" id="PTHR45749">
    <property type="match status" value="1"/>
</dbReference>
<keyword evidence="3" id="KW-1185">Reference proteome</keyword>
<reference evidence="3" key="1">
    <citation type="submission" date="2010-06" db="EMBL/GenBank/DDBJ databases">
        <authorList>
            <person name="Jiang H."/>
            <person name="Abraham K."/>
            <person name="Ali S."/>
            <person name="Alsbrooks S.L."/>
            <person name="Anim B.N."/>
            <person name="Anosike U.S."/>
            <person name="Attaway T."/>
            <person name="Bandaranaike D.P."/>
            <person name="Battles P.K."/>
            <person name="Bell S.N."/>
            <person name="Bell A.V."/>
            <person name="Beltran B."/>
            <person name="Bickham C."/>
            <person name="Bustamante Y."/>
            <person name="Caleb T."/>
            <person name="Canada A."/>
            <person name="Cardenas V."/>
            <person name="Carter K."/>
            <person name="Chacko J."/>
            <person name="Chandrabose M.N."/>
            <person name="Chavez D."/>
            <person name="Chavez A."/>
            <person name="Chen L."/>
            <person name="Chu H.-S."/>
            <person name="Claassen K.J."/>
            <person name="Cockrell R."/>
            <person name="Collins M."/>
            <person name="Cooper J.A."/>
            <person name="Cree A."/>
            <person name="Curry S.M."/>
            <person name="Da Y."/>
            <person name="Dao M.D."/>
            <person name="Das B."/>
            <person name="Davila M.-L."/>
            <person name="Davy-Carroll L."/>
            <person name="Denson S."/>
            <person name="Dinh H."/>
            <person name="Ebong V.E."/>
            <person name="Edwards J.R."/>
            <person name="Egan A."/>
            <person name="El-Daye J."/>
            <person name="Escobedo L."/>
            <person name="Fernandez S."/>
            <person name="Fernando P.R."/>
            <person name="Flagg N."/>
            <person name="Forbes L.D."/>
            <person name="Fowler R.G."/>
            <person name="Fu Q."/>
            <person name="Gabisi R.A."/>
            <person name="Ganer J."/>
            <person name="Garbino Pronczuk A."/>
            <person name="Garcia R.M."/>
            <person name="Garner T."/>
            <person name="Garrett T.E."/>
            <person name="Gonzalez D.A."/>
            <person name="Hamid H."/>
            <person name="Hawkins E.S."/>
            <person name="Hirani K."/>
            <person name="Hogues M.E."/>
            <person name="Hollins B."/>
            <person name="Hsiao C.-H."/>
            <person name="Jabil R."/>
            <person name="James M.L."/>
            <person name="Jhangiani S.N."/>
            <person name="Johnson B."/>
            <person name="Johnson Q."/>
            <person name="Joshi V."/>
            <person name="Kalu J.B."/>
            <person name="Kam C."/>
            <person name="Kashfia A."/>
            <person name="Keebler J."/>
            <person name="Kisamo H."/>
            <person name="Kovar C.L."/>
            <person name="Lago L.A."/>
            <person name="Lai C.-Y."/>
            <person name="Laidlaw J."/>
            <person name="Lara F."/>
            <person name="Le T.-K."/>
            <person name="Lee S.L."/>
            <person name="Legall F.H."/>
            <person name="Lemon S.J."/>
            <person name="Lewis L.R."/>
            <person name="Li B."/>
            <person name="Liu Y."/>
            <person name="Liu Y.-S."/>
            <person name="Lopez J."/>
            <person name="Lozado R.J."/>
            <person name="Lu J."/>
            <person name="Madu R.C."/>
            <person name="Maheshwari M."/>
            <person name="Maheshwari R."/>
            <person name="Malloy K."/>
            <person name="Martinez E."/>
            <person name="Mathew T."/>
            <person name="Mercado I.C."/>
            <person name="Mercado C."/>
            <person name="Meyer B."/>
            <person name="Montgomery K."/>
            <person name="Morgan M.B."/>
            <person name="Munidasa M."/>
            <person name="Nazareth L.V."/>
            <person name="Nelson J."/>
            <person name="Ng B.M."/>
            <person name="Nguyen N.B."/>
            <person name="Nguyen P.Q."/>
            <person name="Nguyen T."/>
            <person name="Obregon M."/>
            <person name="Okwuonu G.O."/>
            <person name="Onwere C.G."/>
            <person name="Orozco G."/>
            <person name="Parra A."/>
            <person name="Patel S."/>
            <person name="Patil S."/>
            <person name="Perez A."/>
            <person name="Perez Y."/>
            <person name="Pham C."/>
            <person name="Primus E.L."/>
            <person name="Pu L.-L."/>
            <person name="Puazo M."/>
            <person name="Qin X."/>
            <person name="Quiroz J.B."/>
            <person name="Reese J."/>
            <person name="Richards S."/>
            <person name="Rives C.M."/>
            <person name="Robberts R."/>
            <person name="Ruiz S.J."/>
            <person name="Ruiz M.J."/>
            <person name="Santibanez J."/>
            <person name="Schneider B.W."/>
            <person name="Sisson I."/>
            <person name="Smith M."/>
            <person name="Sodergren E."/>
            <person name="Song X.-Z."/>
            <person name="Song B.B."/>
            <person name="Summersgill H."/>
            <person name="Thelus R."/>
            <person name="Thornton R.D."/>
            <person name="Trejos Z.Y."/>
            <person name="Usmani K."/>
            <person name="Vattathil S."/>
            <person name="Villasana D."/>
            <person name="Walker D.L."/>
            <person name="Wang S."/>
            <person name="Wang K."/>
            <person name="White C.S."/>
            <person name="Williams A.C."/>
            <person name="Williamson J."/>
            <person name="Wilson K."/>
            <person name="Woghiren I.O."/>
            <person name="Woodworth J.R."/>
            <person name="Worley K.C."/>
            <person name="Wright R.A."/>
            <person name="Wu W."/>
            <person name="Young L."/>
            <person name="Zhang L."/>
            <person name="Zhang J."/>
            <person name="Zhu Y."/>
            <person name="Muzny D.M."/>
            <person name="Weinstock G."/>
            <person name="Gibbs R.A."/>
        </authorList>
    </citation>
    <scope>NUCLEOTIDE SEQUENCE [LARGE SCALE GENOMIC DNA]</scope>
    <source>
        <strain evidence="3">LSR1</strain>
    </source>
</reference>
<sequence>MAKEVLGEIITRIKKSKYYSVSVDSTPDEAHIDQLTIVVRYMEEITPVERFLTFVPNCGHTGIEMANTLITFLDYHKIELNDCRGQSYDNAANMSGKYQGMQALIKNKNEFAEFVPCCGHSLNLVGKTAANSCVAAIRFFDFIQNLYVFFTATPTRYALLTKKLACIDKNKRVYVLKNLNETRWSCRADATKAVVFGYDFIKEALEEISNDLEQKHIVKIESKKLNESMCTLEVAFYAIFWNDILERFDLTSHLLQDPKIILQTAVNALNSLLSFVQEIRNKYEEYEEKAKQMSGLKDYAPIQLDDPDRFKSFYRMEKSTFEELVRLIGPKIQKKDTNIIEEQCALKNDYLSHLGNIDLPYQ</sequence>